<proteinExistence type="predicted"/>
<dbReference type="OrthoDB" id="1113743at2"/>
<dbReference type="EMBL" id="BLAU01000001">
    <property type="protein sequence ID" value="GET21292.1"/>
    <property type="molecule type" value="Genomic_DNA"/>
</dbReference>
<dbReference type="RefSeq" id="WP_106543070.1">
    <property type="nucleotide sequence ID" value="NZ_BLAU01000001.1"/>
</dbReference>
<dbReference type="EMBL" id="PYGC01000008">
    <property type="protein sequence ID" value="PSK81775.1"/>
    <property type="molecule type" value="Genomic_DNA"/>
</dbReference>
<gene>
    <name evidence="3" type="ORF">CLV93_108176</name>
    <name evidence="2" type="ORF">JCM18694_15380</name>
</gene>
<name>A0A2P8C9X7_9BACT</name>
<dbReference type="AlphaFoldDB" id="A0A2P8C9X7"/>
<comment type="caution">
    <text evidence="3">The sequence shown here is derived from an EMBL/GenBank/DDBJ whole genome shotgun (WGS) entry which is preliminary data.</text>
</comment>
<sequence length="307" mass="33992">MFRRIGIRSLAVAFTVLLVAVVLVKIDDSRKGDRTFNSQLTSFSTNKVTAIELTPKQGAEKMLRFEKHNNHWNIVLGGKILSADNNVVVRMLSAISDLKARSLVSSSEKKLNDFGVGDSSGTHVVVYEGKEKLADLVLGKFTYSEPHNLTTYVRLMPGNDVFAVEGYLPMLFNRKVDEYRDHRIVHMVTSDMTKLAFSYASGKSFTLVNEDGQWKVNGVTADSAKVAGYLQKLGNLKGAAFAEKSEVNSAPAATLDITRKDEEPIVTVTAYQDGQEQLVKSSQNPSAVFNDHKAYNTVFVPKNYFKP</sequence>
<evidence type="ECO:0000313" key="4">
    <source>
        <dbReference type="Proteomes" id="UP000240621"/>
    </source>
</evidence>
<dbReference type="Proteomes" id="UP000396862">
    <property type="component" value="Unassembled WGS sequence"/>
</dbReference>
<dbReference type="Pfam" id="PF14238">
    <property type="entry name" value="DUF4340"/>
    <property type="match status" value="1"/>
</dbReference>
<evidence type="ECO:0000313" key="2">
    <source>
        <dbReference type="EMBL" id="GET21292.1"/>
    </source>
</evidence>
<feature type="domain" description="DUF4340" evidence="1">
    <location>
        <begin position="81"/>
        <end position="252"/>
    </location>
</feature>
<dbReference type="Proteomes" id="UP000240621">
    <property type="component" value="Unassembled WGS sequence"/>
</dbReference>
<evidence type="ECO:0000313" key="5">
    <source>
        <dbReference type="Proteomes" id="UP000396862"/>
    </source>
</evidence>
<protein>
    <submittedName>
        <fullName evidence="3">Uncharacterized protein DUF4340</fullName>
    </submittedName>
</protein>
<dbReference type="InterPro" id="IPR025641">
    <property type="entry name" value="DUF4340"/>
</dbReference>
<reference evidence="3 4" key="1">
    <citation type="submission" date="2018-03" db="EMBL/GenBank/DDBJ databases">
        <title>Genomic Encyclopedia of Archaeal and Bacterial Type Strains, Phase II (KMG-II): from individual species to whole genera.</title>
        <authorList>
            <person name="Goeker M."/>
        </authorList>
    </citation>
    <scope>NUCLEOTIDE SEQUENCE [LARGE SCALE GENOMIC DNA]</scope>
    <source>
        <strain evidence="3 4">DSM 27267</strain>
    </source>
</reference>
<accession>A0A2P8C9X7</accession>
<evidence type="ECO:0000313" key="3">
    <source>
        <dbReference type="EMBL" id="PSK81775.1"/>
    </source>
</evidence>
<evidence type="ECO:0000259" key="1">
    <source>
        <dbReference type="Pfam" id="PF14238"/>
    </source>
</evidence>
<reference evidence="2 5" key="2">
    <citation type="submission" date="2019-10" db="EMBL/GenBank/DDBJ databases">
        <title>Prolixibacter strains distinguished by the presence of nitrate reductase genes were adept at nitrate-dependent anaerobic corrosion of metallic iron and carbon steel.</title>
        <authorList>
            <person name="Iino T."/>
            <person name="Shono N."/>
            <person name="Ito K."/>
            <person name="Nakamura R."/>
            <person name="Sueoka K."/>
            <person name="Harayama S."/>
            <person name="Ohkuma M."/>
        </authorList>
    </citation>
    <scope>NUCLEOTIDE SEQUENCE [LARGE SCALE GENOMIC DNA]</scope>
    <source>
        <strain evidence="2 5">MIC1-1</strain>
    </source>
</reference>
<keyword evidence="5" id="KW-1185">Reference proteome</keyword>
<organism evidence="3 4">
    <name type="scientific">Prolixibacter denitrificans</name>
    <dbReference type="NCBI Taxonomy" id="1541063"/>
    <lineage>
        <taxon>Bacteria</taxon>
        <taxon>Pseudomonadati</taxon>
        <taxon>Bacteroidota</taxon>
        <taxon>Bacteroidia</taxon>
        <taxon>Marinilabiliales</taxon>
        <taxon>Prolixibacteraceae</taxon>
        <taxon>Prolixibacter</taxon>
    </lineage>
</organism>